<evidence type="ECO:0000313" key="2">
    <source>
        <dbReference type="Proteomes" id="UP000280395"/>
    </source>
</evidence>
<accession>A0A2K4VQM3</accession>
<dbReference type="AlphaFoldDB" id="A0A2K4VQM3"/>
<dbReference type="Proteomes" id="UP000280395">
    <property type="component" value="Unassembled WGS sequence"/>
</dbReference>
<proteinExistence type="predicted"/>
<reference evidence="1 2" key="1">
    <citation type="submission" date="2018-08" db="EMBL/GenBank/DDBJ databases">
        <title>Recombination of ecologically and evolutionarily significant loci maintains genetic cohesion in the Pseudomonas syringae species complex.</title>
        <authorList>
            <person name="Dillon M."/>
            <person name="Thakur S."/>
            <person name="Almeida R.N.D."/>
            <person name="Weir B.S."/>
            <person name="Guttman D.S."/>
        </authorList>
    </citation>
    <scope>NUCLEOTIDE SEQUENCE [LARGE SCALE GENOMIC DNA]</scope>
    <source>
        <strain evidence="1 2">ICMP 14479</strain>
    </source>
</reference>
<dbReference type="RefSeq" id="WP_060413866.1">
    <property type="nucleotide sequence ID" value="NZ_LIIJ01000251.1"/>
</dbReference>
<protein>
    <submittedName>
        <fullName evidence="1">Uncharacterized protein</fullName>
    </submittedName>
</protein>
<dbReference type="EMBL" id="RBUA01001503">
    <property type="protein sequence ID" value="RMU41974.1"/>
    <property type="molecule type" value="Genomic_DNA"/>
</dbReference>
<sequence length="107" mass="12348">MEFDYRLIESSLVLLLNEIKSQPEIAFYTSSELLSYSDKIEQLSEWLHDAGEYGLVYESIVSLLERLPFKLSGRASVKLLEVGLIFGFKTEMEADMKFDRRDCKVGK</sequence>
<organism evidence="1 2">
    <name type="scientific">Pseudomonas syringae pv. avii</name>
    <dbReference type="NCBI Taxonomy" id="663959"/>
    <lineage>
        <taxon>Bacteria</taxon>
        <taxon>Pseudomonadati</taxon>
        <taxon>Pseudomonadota</taxon>
        <taxon>Gammaproteobacteria</taxon>
        <taxon>Pseudomonadales</taxon>
        <taxon>Pseudomonadaceae</taxon>
        <taxon>Pseudomonas</taxon>
        <taxon>Pseudomonas syringae</taxon>
    </lineage>
</organism>
<name>A0A2K4VQM3_PSESX</name>
<comment type="caution">
    <text evidence="1">The sequence shown here is derived from an EMBL/GenBank/DDBJ whole genome shotgun (WGS) entry which is preliminary data.</text>
</comment>
<evidence type="ECO:0000313" key="1">
    <source>
        <dbReference type="EMBL" id="RMU41974.1"/>
    </source>
</evidence>
<gene>
    <name evidence="1" type="ORF">ALP29_201802</name>
</gene>